<dbReference type="EMBL" id="JAWXYG010000002">
    <property type="protein sequence ID" value="KAK4281615.1"/>
    <property type="molecule type" value="Genomic_DNA"/>
</dbReference>
<evidence type="ECO:0008006" key="3">
    <source>
        <dbReference type="Google" id="ProtNLM"/>
    </source>
</evidence>
<dbReference type="InterPro" id="IPR008586">
    <property type="entry name" value="DUF868_pln"/>
</dbReference>
<dbReference type="Proteomes" id="UP001293593">
    <property type="component" value="Unassembled WGS sequence"/>
</dbReference>
<reference evidence="1" key="1">
    <citation type="submission" date="2023-10" db="EMBL/GenBank/DDBJ databases">
        <title>Chromosome-level genome of the transformable northern wattle, Acacia crassicarpa.</title>
        <authorList>
            <person name="Massaro I."/>
            <person name="Sinha N.R."/>
            <person name="Poethig S."/>
            <person name="Leichty A.R."/>
        </authorList>
    </citation>
    <scope>NUCLEOTIDE SEQUENCE</scope>
    <source>
        <strain evidence="1">Acra3RX</strain>
        <tissue evidence="1">Leaf</tissue>
    </source>
</reference>
<name>A0AAE1TF90_9FABA</name>
<organism evidence="1 2">
    <name type="scientific">Acacia crassicarpa</name>
    <name type="common">northern wattle</name>
    <dbReference type="NCBI Taxonomy" id="499986"/>
    <lineage>
        <taxon>Eukaryota</taxon>
        <taxon>Viridiplantae</taxon>
        <taxon>Streptophyta</taxon>
        <taxon>Embryophyta</taxon>
        <taxon>Tracheophyta</taxon>
        <taxon>Spermatophyta</taxon>
        <taxon>Magnoliopsida</taxon>
        <taxon>eudicotyledons</taxon>
        <taxon>Gunneridae</taxon>
        <taxon>Pentapetalae</taxon>
        <taxon>rosids</taxon>
        <taxon>fabids</taxon>
        <taxon>Fabales</taxon>
        <taxon>Fabaceae</taxon>
        <taxon>Caesalpinioideae</taxon>
        <taxon>mimosoid clade</taxon>
        <taxon>Acacieae</taxon>
        <taxon>Acacia</taxon>
    </lineage>
</organism>
<proteinExistence type="predicted"/>
<dbReference type="Pfam" id="PF05910">
    <property type="entry name" value="DUF868"/>
    <property type="match status" value="1"/>
</dbReference>
<keyword evidence="2" id="KW-1185">Reference proteome</keyword>
<evidence type="ECO:0000313" key="1">
    <source>
        <dbReference type="EMBL" id="KAK4281615.1"/>
    </source>
</evidence>
<dbReference type="PANTHER" id="PTHR31972">
    <property type="entry name" value="EXPRESSED PROTEIN"/>
    <property type="match status" value="1"/>
</dbReference>
<evidence type="ECO:0000313" key="2">
    <source>
        <dbReference type="Proteomes" id="UP001293593"/>
    </source>
</evidence>
<gene>
    <name evidence="1" type="ORF">QN277_013086</name>
</gene>
<protein>
    <recommendedName>
        <fullName evidence="3">DUF868 domain-containing protein</fullName>
    </recommendedName>
</protein>
<accession>A0AAE1TF90</accession>
<dbReference type="AlphaFoldDB" id="A0AAE1TF90"/>
<sequence>MRSITSCYNEHAVRISDSYCSGPSNQAFLCPKESPSVRDSVACTYRVDLSPQKQLLITLNWTKKLMGHGFDIAISNTTPTSNSNSRQLGKGKGNETFQVHDFKIQVRWDLSDAKYESGPEPASGFYVIVLVDSELGLRLGDKEEESWEEVKAGKSSMLYRRERFCGSNIYATKAQFCETGVVHEILIKWVVEEEGSKTKGHVLYVSIDKKTILEVKRLRWNFRGNQAIFLEDGLMVDVMWDVHDWLFKPSNRCAVFMFRTRSGMDSRLWLEEKTLGPHKDRHRIGFSLLLCACNNPD</sequence>
<comment type="caution">
    <text evidence="1">The sequence shown here is derived from an EMBL/GenBank/DDBJ whole genome shotgun (WGS) entry which is preliminary data.</text>
</comment>
<dbReference type="PANTHER" id="PTHR31972:SF16">
    <property type="entry name" value="FAMILY PROTEIN, PUTATIVE (DUF868)-RELATED"/>
    <property type="match status" value="1"/>
</dbReference>